<dbReference type="Gene3D" id="2.40.70.10">
    <property type="entry name" value="Acid Proteases"/>
    <property type="match status" value="1"/>
</dbReference>
<protein>
    <recommendedName>
        <fullName evidence="3">Peptidase A1 domain-containing protein</fullName>
    </recommendedName>
</protein>
<dbReference type="InterPro" id="IPR021109">
    <property type="entry name" value="Peptidase_aspartic_dom_sf"/>
</dbReference>
<accession>A0A9Q3DRQ7</accession>
<organism evidence="4 5">
    <name type="scientific">Austropuccinia psidii MF-1</name>
    <dbReference type="NCBI Taxonomy" id="1389203"/>
    <lineage>
        <taxon>Eukaryota</taxon>
        <taxon>Fungi</taxon>
        <taxon>Dikarya</taxon>
        <taxon>Basidiomycota</taxon>
        <taxon>Pucciniomycotina</taxon>
        <taxon>Pucciniomycetes</taxon>
        <taxon>Pucciniales</taxon>
        <taxon>Sphaerophragmiaceae</taxon>
        <taxon>Austropuccinia</taxon>
    </lineage>
</organism>
<dbReference type="GO" id="GO:0006508">
    <property type="term" value="P:proteolysis"/>
    <property type="evidence" value="ECO:0007669"/>
    <property type="project" value="InterPro"/>
</dbReference>
<feature type="domain" description="Peptidase A1" evidence="3">
    <location>
        <begin position="205"/>
        <end position="310"/>
    </location>
</feature>
<name>A0A9Q3DRQ7_9BASI</name>
<proteinExistence type="inferred from homology"/>
<dbReference type="Pfam" id="PF00026">
    <property type="entry name" value="Asp"/>
    <property type="match status" value="1"/>
</dbReference>
<comment type="caution">
    <text evidence="4">The sequence shown here is derived from an EMBL/GenBank/DDBJ whole genome shotgun (WGS) entry which is preliminary data.</text>
</comment>
<feature type="chain" id="PRO_5040294220" description="Peptidase A1 domain-containing protein" evidence="2">
    <location>
        <begin position="18"/>
        <end position="388"/>
    </location>
</feature>
<feature type="signal peptide" evidence="2">
    <location>
        <begin position="1"/>
        <end position="17"/>
    </location>
</feature>
<keyword evidence="5" id="KW-1185">Reference proteome</keyword>
<comment type="similarity">
    <text evidence="1">Belongs to the peptidase A1 family.</text>
</comment>
<reference evidence="4" key="1">
    <citation type="submission" date="2021-03" db="EMBL/GenBank/DDBJ databases">
        <title>Draft genome sequence of rust myrtle Austropuccinia psidii MF-1, a brazilian biotype.</title>
        <authorList>
            <person name="Quecine M.C."/>
            <person name="Pachon D.M.R."/>
            <person name="Bonatelli M.L."/>
            <person name="Correr F.H."/>
            <person name="Franceschini L.M."/>
            <person name="Leite T.F."/>
            <person name="Margarido G.R.A."/>
            <person name="Almeida C.A."/>
            <person name="Ferrarezi J.A."/>
            <person name="Labate C.A."/>
        </authorList>
    </citation>
    <scope>NUCLEOTIDE SEQUENCE</scope>
    <source>
        <strain evidence="4">MF-1</strain>
    </source>
</reference>
<dbReference type="AlphaFoldDB" id="A0A9Q3DRQ7"/>
<dbReference type="OrthoDB" id="15189at2759"/>
<dbReference type="PANTHER" id="PTHR47966">
    <property type="entry name" value="BETA-SITE APP-CLEAVING ENZYME, ISOFORM A-RELATED"/>
    <property type="match status" value="1"/>
</dbReference>
<dbReference type="SUPFAM" id="SSF50630">
    <property type="entry name" value="Acid proteases"/>
    <property type="match status" value="1"/>
</dbReference>
<dbReference type="InterPro" id="IPR001461">
    <property type="entry name" value="Aspartic_peptidase_A1"/>
</dbReference>
<sequence length="388" mass="42512">MLGLSLVLFTCVPCVPSNPQRTNSKSAKQLSGDTRTFRLFKREDLVNQQTGLLNQEALESHLRYMWVLLKLLNALQNNSNFMYFSTSLRKQIIGATNYYMNTGNVLATANMTPYQLEDVYNSGSIPLITPNSEASNDSIKTSTRLLSEFSPTDPSDLETSRSASNFQPASIAVTNILSKSQNEPYFTALTKADPRLGVIGTKFVRQSTTGSEMTIGGADPTAFRGPFITLNVMAMPEELGLSFFLRTSQLATIDTGTSIIGVPRQDAMALYASIPGASPSTNSQFTFPCASLPSVSLIFGGRTFAINPVDSKRTSCSSYPFCDLNLDSFYLCFLEWLKLSDNSWSNLINLTSNQTNLLLRFQGKDQNGGCVGGIMILDQQTSWLVGQV</sequence>
<dbReference type="EMBL" id="AVOT02018765">
    <property type="protein sequence ID" value="MBW0505895.1"/>
    <property type="molecule type" value="Genomic_DNA"/>
</dbReference>
<evidence type="ECO:0000256" key="2">
    <source>
        <dbReference type="SAM" id="SignalP"/>
    </source>
</evidence>
<keyword evidence="2" id="KW-0732">Signal</keyword>
<dbReference type="PANTHER" id="PTHR47966:SF6">
    <property type="entry name" value="PEPTIDASE A1 DOMAIN-CONTAINING PROTEIN"/>
    <property type="match status" value="1"/>
</dbReference>
<evidence type="ECO:0000313" key="5">
    <source>
        <dbReference type="Proteomes" id="UP000765509"/>
    </source>
</evidence>
<evidence type="ECO:0000259" key="3">
    <source>
        <dbReference type="Pfam" id="PF00026"/>
    </source>
</evidence>
<evidence type="ECO:0000256" key="1">
    <source>
        <dbReference type="ARBA" id="ARBA00007447"/>
    </source>
</evidence>
<evidence type="ECO:0000313" key="4">
    <source>
        <dbReference type="EMBL" id="MBW0505895.1"/>
    </source>
</evidence>
<dbReference type="GO" id="GO:0004190">
    <property type="term" value="F:aspartic-type endopeptidase activity"/>
    <property type="evidence" value="ECO:0007669"/>
    <property type="project" value="InterPro"/>
</dbReference>
<dbReference type="Proteomes" id="UP000765509">
    <property type="component" value="Unassembled WGS sequence"/>
</dbReference>
<dbReference type="InterPro" id="IPR033121">
    <property type="entry name" value="PEPTIDASE_A1"/>
</dbReference>
<gene>
    <name evidence="4" type="ORF">O181_045610</name>
</gene>